<gene>
    <name evidence="1" type="ORF">DPF_2487</name>
</gene>
<evidence type="ECO:0000313" key="2">
    <source>
        <dbReference type="Proteomes" id="UP000095200"/>
    </source>
</evidence>
<keyword evidence="2" id="KW-1185">Reference proteome</keyword>
<dbReference type="Proteomes" id="UP000095200">
    <property type="component" value="Unassembled WGS sequence"/>
</dbReference>
<dbReference type="EMBL" id="BDFE01000020">
    <property type="protein sequence ID" value="GAU09755.1"/>
    <property type="molecule type" value="Genomic_DNA"/>
</dbReference>
<evidence type="ECO:0000313" key="1">
    <source>
        <dbReference type="EMBL" id="GAU09755.1"/>
    </source>
</evidence>
<name>A0A194AKI9_9BACT</name>
<dbReference type="AlphaFoldDB" id="A0A194AKI9"/>
<accession>A0A194AKI9</accession>
<reference evidence="2" key="1">
    <citation type="submission" date="2016-06" db="EMBL/GenBank/DDBJ databases">
        <title>Draft genome sequence of Desulfoplanes formicivorans strain Pf12B.</title>
        <authorList>
            <person name="Watanabe M."/>
            <person name="Kojima H."/>
            <person name="Fukui M."/>
        </authorList>
    </citation>
    <scope>NUCLEOTIDE SEQUENCE [LARGE SCALE GENOMIC DNA]</scope>
    <source>
        <strain evidence="2">Pf12B</strain>
    </source>
</reference>
<organism evidence="1 2">
    <name type="scientific">Desulfoplanes formicivorans</name>
    <dbReference type="NCBI Taxonomy" id="1592317"/>
    <lineage>
        <taxon>Bacteria</taxon>
        <taxon>Pseudomonadati</taxon>
        <taxon>Thermodesulfobacteriota</taxon>
        <taxon>Desulfovibrionia</taxon>
        <taxon>Desulfovibrionales</taxon>
        <taxon>Desulfoplanaceae</taxon>
        <taxon>Desulfoplanes</taxon>
    </lineage>
</organism>
<comment type="caution">
    <text evidence="1">The sequence shown here is derived from an EMBL/GenBank/DDBJ whole genome shotgun (WGS) entry which is preliminary data.</text>
</comment>
<protein>
    <submittedName>
        <fullName evidence="1">Uncharacterized protein</fullName>
    </submittedName>
</protein>
<sequence length="49" mass="5264">MRSGRIVSGRGGSAVLLALAVMDSEDHSVKVDILHPQFLAFEEPELATI</sequence>
<proteinExistence type="predicted"/>